<keyword evidence="3 5" id="KW-1133">Transmembrane helix</keyword>
<dbReference type="GO" id="GO:0015095">
    <property type="term" value="F:magnesium ion transmembrane transporter activity"/>
    <property type="evidence" value="ECO:0007669"/>
    <property type="project" value="InterPro"/>
</dbReference>
<dbReference type="Proteomes" id="UP000789570">
    <property type="component" value="Unassembled WGS sequence"/>
</dbReference>
<feature type="transmembrane region" description="Helical" evidence="5">
    <location>
        <begin position="12"/>
        <end position="32"/>
    </location>
</feature>
<reference evidence="6" key="1">
    <citation type="submission" date="2021-06" db="EMBL/GenBank/DDBJ databases">
        <authorList>
            <person name="Kallberg Y."/>
            <person name="Tangrot J."/>
            <person name="Rosling A."/>
        </authorList>
    </citation>
    <scope>NUCLEOTIDE SEQUENCE</scope>
    <source>
        <strain evidence="6">UK204</strain>
    </source>
</reference>
<evidence type="ECO:0000313" key="6">
    <source>
        <dbReference type="EMBL" id="CAG8441725.1"/>
    </source>
</evidence>
<evidence type="ECO:0000256" key="4">
    <source>
        <dbReference type="ARBA" id="ARBA00023136"/>
    </source>
</evidence>
<sequence length="409" mass="45366">MADPTNLEFFIGFVVSILASIMYAAGLNLLKADHVKNSALPKEKQRVDCSRPLWHLGLYLYIVSQAVGSTIALNYLKTQWVAPLGSVSLIFNFIFAKMLVGTQITQRDILGTIIVLISVCWVVFFGGLNNSHIGLYFDGVLLNEKRKERKGFFKNVETARVKIYCGMLMATVAGLYASQTLLLAKSGVKLFFVSISTQVNQFTDLTGWFVLLFLIITAFIQEVPSSDTEDENSIHGDDDDKSFSGFSSWSGDSFFNKKSNPTGVGRKKWMGGGIRGLFKKNGDSNIQGEKGGVKREFKKFGLKEERIKSMFLFIGFKTFYYNNSVNSDGYNSDFDSYSSKFSIGINSDNNSDVDLNNNSVVNNLNSIGIGKKEWSGDLGSIINLDKLVTENLNEKKTFAENVEKGGFAV</sequence>
<evidence type="ECO:0000256" key="1">
    <source>
        <dbReference type="ARBA" id="ARBA00004141"/>
    </source>
</evidence>
<protein>
    <submittedName>
        <fullName evidence="6">10087_t:CDS:1</fullName>
    </submittedName>
</protein>
<dbReference type="EMBL" id="CAJVPQ010000060">
    <property type="protein sequence ID" value="CAG8441725.1"/>
    <property type="molecule type" value="Genomic_DNA"/>
</dbReference>
<organism evidence="6 7">
    <name type="scientific">Funneliformis caledonium</name>
    <dbReference type="NCBI Taxonomy" id="1117310"/>
    <lineage>
        <taxon>Eukaryota</taxon>
        <taxon>Fungi</taxon>
        <taxon>Fungi incertae sedis</taxon>
        <taxon>Mucoromycota</taxon>
        <taxon>Glomeromycotina</taxon>
        <taxon>Glomeromycetes</taxon>
        <taxon>Glomerales</taxon>
        <taxon>Glomeraceae</taxon>
        <taxon>Funneliformis</taxon>
    </lineage>
</organism>
<dbReference type="AlphaFoldDB" id="A0A9N8YQY5"/>
<evidence type="ECO:0000256" key="5">
    <source>
        <dbReference type="SAM" id="Phobius"/>
    </source>
</evidence>
<keyword evidence="2 5" id="KW-0812">Transmembrane</keyword>
<comment type="caution">
    <text evidence="6">The sequence shown here is derived from an EMBL/GenBank/DDBJ whole genome shotgun (WGS) entry which is preliminary data.</text>
</comment>
<dbReference type="SUPFAM" id="SSF103481">
    <property type="entry name" value="Multidrug resistance efflux transporter EmrE"/>
    <property type="match status" value="1"/>
</dbReference>
<dbReference type="PANTHER" id="PTHR12570:SF82">
    <property type="entry name" value="NIPA-LIKE PROTEIN 3"/>
    <property type="match status" value="1"/>
</dbReference>
<evidence type="ECO:0000256" key="2">
    <source>
        <dbReference type="ARBA" id="ARBA00022692"/>
    </source>
</evidence>
<dbReference type="PANTHER" id="PTHR12570">
    <property type="match status" value="1"/>
</dbReference>
<keyword evidence="7" id="KW-1185">Reference proteome</keyword>
<name>A0A9N8YQY5_9GLOM</name>
<feature type="transmembrane region" description="Helical" evidence="5">
    <location>
        <begin position="80"/>
        <end position="100"/>
    </location>
</feature>
<dbReference type="InterPro" id="IPR037185">
    <property type="entry name" value="EmrE-like"/>
</dbReference>
<keyword evidence="4 5" id="KW-0472">Membrane</keyword>
<accession>A0A9N8YQY5</accession>
<comment type="subcellular location">
    <subcellularLocation>
        <location evidence="1">Membrane</location>
        <topology evidence="1">Multi-pass membrane protein</topology>
    </subcellularLocation>
</comment>
<evidence type="ECO:0000313" key="7">
    <source>
        <dbReference type="Proteomes" id="UP000789570"/>
    </source>
</evidence>
<dbReference type="GO" id="GO:0016020">
    <property type="term" value="C:membrane"/>
    <property type="evidence" value="ECO:0007669"/>
    <property type="project" value="UniProtKB-SubCell"/>
</dbReference>
<gene>
    <name evidence="6" type="ORF">FCALED_LOCUS592</name>
</gene>
<dbReference type="InterPro" id="IPR008521">
    <property type="entry name" value="Mg_trans_NIPA"/>
</dbReference>
<dbReference type="OrthoDB" id="165382at2759"/>
<feature type="transmembrane region" description="Helical" evidence="5">
    <location>
        <begin position="109"/>
        <end position="128"/>
    </location>
</feature>
<evidence type="ECO:0000256" key="3">
    <source>
        <dbReference type="ARBA" id="ARBA00022989"/>
    </source>
</evidence>
<proteinExistence type="predicted"/>
<feature type="transmembrane region" description="Helical" evidence="5">
    <location>
        <begin position="53"/>
        <end position="74"/>
    </location>
</feature>
<dbReference type="Pfam" id="PF05653">
    <property type="entry name" value="Mg_trans_NIPA"/>
    <property type="match status" value="1"/>
</dbReference>